<evidence type="ECO:0000313" key="2">
    <source>
        <dbReference type="Proteomes" id="UP001596504"/>
    </source>
</evidence>
<dbReference type="Proteomes" id="UP001596504">
    <property type="component" value="Unassembled WGS sequence"/>
</dbReference>
<keyword evidence="2" id="KW-1185">Reference proteome</keyword>
<name>A0ABW2LMS2_9PSEU</name>
<dbReference type="Pfam" id="PF02515">
    <property type="entry name" value="CoA_transf_3"/>
    <property type="match status" value="2"/>
</dbReference>
<dbReference type="Gene3D" id="3.40.50.10540">
    <property type="entry name" value="Crotonobetainyl-coa:carnitine coa-transferase, domain 1"/>
    <property type="match status" value="2"/>
</dbReference>
<organism evidence="1 2">
    <name type="scientific">Saccharopolyspora griseoalba</name>
    <dbReference type="NCBI Taxonomy" id="1431848"/>
    <lineage>
        <taxon>Bacteria</taxon>
        <taxon>Bacillati</taxon>
        <taxon>Actinomycetota</taxon>
        <taxon>Actinomycetes</taxon>
        <taxon>Pseudonocardiales</taxon>
        <taxon>Pseudonocardiaceae</taxon>
        <taxon>Saccharopolyspora</taxon>
    </lineage>
</organism>
<dbReference type="InterPro" id="IPR023606">
    <property type="entry name" value="CoA-Trfase_III_dom_1_sf"/>
</dbReference>
<accession>A0ABW2LMS2</accession>
<dbReference type="Gene3D" id="3.30.1540.10">
    <property type="entry name" value="formyl-coa transferase, domain 3"/>
    <property type="match status" value="1"/>
</dbReference>
<dbReference type="InterPro" id="IPR050509">
    <property type="entry name" value="CoA-transferase_III"/>
</dbReference>
<keyword evidence="1" id="KW-0808">Transferase</keyword>
<comment type="caution">
    <text evidence="1">The sequence shown here is derived from an EMBL/GenBank/DDBJ whole genome shotgun (WGS) entry which is preliminary data.</text>
</comment>
<evidence type="ECO:0000313" key="1">
    <source>
        <dbReference type="EMBL" id="MFC7342953.1"/>
    </source>
</evidence>
<sequence>MTPEVADRVAAGLLRGLGEAPVVHCEIDWSGPVELPLPDETAVQAACGIAHVHGRAAGRPQRLGIDYASALAGVLAAQAALAGTLGRSRGAAITSARTSVAQAALLGVGQYLAVATTDDDWVESWEPGGRPPFRTRDEVRFELETLHPEGWQRFWRRLGADAADVAAGWWPFQQRFATAAAHLPEGLHALARRYPYAEIARAAREAGTSVLPVRAQPSQPVGVPACSLRELPGPGSSRRWQRGEPLDGITVVESARRIQGPMVGHVLRMLGAEVVRVEPPGGDPMRGIPPMSGGCSARFRALNDGKRVEEIYLKSAAGRRALLELVAEADVFVHNWAPGRAERCGLDADDLAASRPGLVYAWSSGWAPLDWPEPPLGTDFLVQAHSGIAAAVQPPGEPSAPSLMTLTDVLGGLVCAAGVLAALVRRERTGRGSRVDSSLYSAAGVLPRRARPPAPLVATADGHLALPEGSALDPARLRRATTEHWVRRLAAEGVRATPVCADLRELAADPRVKAALQRSTHVSPLPPWEFA</sequence>
<dbReference type="EMBL" id="JBHTCJ010000007">
    <property type="protein sequence ID" value="MFC7342953.1"/>
    <property type="molecule type" value="Genomic_DNA"/>
</dbReference>
<dbReference type="InterPro" id="IPR044855">
    <property type="entry name" value="CoA-Trfase_III_dom3_sf"/>
</dbReference>
<dbReference type="PANTHER" id="PTHR48228">
    <property type="entry name" value="SUCCINYL-COA--D-CITRAMALATE COA-TRANSFERASE"/>
    <property type="match status" value="1"/>
</dbReference>
<gene>
    <name evidence="1" type="ORF">ACFQRI_16230</name>
</gene>
<proteinExistence type="predicted"/>
<dbReference type="GO" id="GO:0016740">
    <property type="term" value="F:transferase activity"/>
    <property type="evidence" value="ECO:0007669"/>
    <property type="project" value="UniProtKB-KW"/>
</dbReference>
<dbReference type="InterPro" id="IPR003673">
    <property type="entry name" value="CoA-Trfase_fam_III"/>
</dbReference>
<dbReference type="RefSeq" id="WP_380669339.1">
    <property type="nucleotide sequence ID" value="NZ_JBHTCJ010000007.1"/>
</dbReference>
<protein>
    <submittedName>
        <fullName evidence="1">CoA transferase</fullName>
    </submittedName>
</protein>
<dbReference type="SUPFAM" id="SSF89796">
    <property type="entry name" value="CoA-transferase family III (CaiB/BaiF)"/>
    <property type="match status" value="2"/>
</dbReference>
<dbReference type="PANTHER" id="PTHR48228:SF5">
    <property type="entry name" value="ALPHA-METHYLACYL-COA RACEMASE"/>
    <property type="match status" value="1"/>
</dbReference>
<reference evidence="2" key="1">
    <citation type="journal article" date="2019" name="Int. J. Syst. Evol. Microbiol.">
        <title>The Global Catalogue of Microorganisms (GCM) 10K type strain sequencing project: providing services to taxonomists for standard genome sequencing and annotation.</title>
        <authorList>
            <consortium name="The Broad Institute Genomics Platform"/>
            <consortium name="The Broad Institute Genome Sequencing Center for Infectious Disease"/>
            <person name="Wu L."/>
            <person name="Ma J."/>
        </authorList>
    </citation>
    <scope>NUCLEOTIDE SEQUENCE [LARGE SCALE GENOMIC DNA]</scope>
    <source>
        <strain evidence="2">WLHS5</strain>
    </source>
</reference>